<accession>A0A2H0V075</accession>
<evidence type="ECO:0000313" key="1">
    <source>
        <dbReference type="EMBL" id="PIR92467.1"/>
    </source>
</evidence>
<protein>
    <submittedName>
        <fullName evidence="1">Four helix bundle protein</fullName>
    </submittedName>
</protein>
<reference evidence="2" key="1">
    <citation type="submission" date="2017-09" db="EMBL/GenBank/DDBJ databases">
        <title>Depth-based differentiation of microbial function through sediment-hosted aquifers and enrichment of novel symbionts in the deep terrestrial subsurface.</title>
        <authorList>
            <person name="Probst A.J."/>
            <person name="Ladd B."/>
            <person name="Jarett J.K."/>
            <person name="Geller-Mcgrath D.E."/>
            <person name="Sieber C.M.K."/>
            <person name="Emerson J.B."/>
            <person name="Anantharaman K."/>
            <person name="Thomas B.C."/>
            <person name="Malmstrom R."/>
            <person name="Stieglmeier M."/>
            <person name="Klingl A."/>
            <person name="Woyke T."/>
            <person name="Ryan C.M."/>
            <person name="Banfield J.F."/>
        </authorList>
    </citation>
    <scope>NUCLEOTIDE SEQUENCE [LARGE SCALE GENOMIC DNA]</scope>
</reference>
<dbReference type="SUPFAM" id="SSF158446">
    <property type="entry name" value="IVS-encoded protein-like"/>
    <property type="match status" value="1"/>
</dbReference>
<evidence type="ECO:0000313" key="2">
    <source>
        <dbReference type="Proteomes" id="UP000228510"/>
    </source>
</evidence>
<proteinExistence type="predicted"/>
<dbReference type="EMBL" id="PFAT01000022">
    <property type="protein sequence ID" value="PIR92467.1"/>
    <property type="molecule type" value="Genomic_DNA"/>
</dbReference>
<dbReference type="Gene3D" id="1.20.1440.60">
    <property type="entry name" value="23S rRNA-intervening sequence"/>
    <property type="match status" value="1"/>
</dbReference>
<comment type="caution">
    <text evidence="1">The sequence shown here is derived from an EMBL/GenBank/DDBJ whole genome shotgun (WGS) entry which is preliminary data.</text>
</comment>
<sequence>MSNHANVQKRIYDLEKRTAKFGEDIIKFAKKIPVNSVTQRLIPQLVGSGTSTGANYCEADDAESNKDFKHKIGICKKESRETKHWLRMVAAAVPEFIDEARLHWQEAHELNLIFNSINNKLKNKDK</sequence>
<gene>
    <name evidence="1" type="ORF">COU01_01595</name>
</gene>
<dbReference type="Proteomes" id="UP000228510">
    <property type="component" value="Unassembled WGS sequence"/>
</dbReference>
<dbReference type="PANTHER" id="PTHR38471:SF2">
    <property type="entry name" value="FOUR HELIX BUNDLE PROTEIN"/>
    <property type="match status" value="1"/>
</dbReference>
<dbReference type="InterPro" id="IPR036583">
    <property type="entry name" value="23S_rRNA_IVS_sf"/>
</dbReference>
<dbReference type="PANTHER" id="PTHR38471">
    <property type="entry name" value="FOUR HELIX BUNDLE PROTEIN"/>
    <property type="match status" value="1"/>
</dbReference>
<dbReference type="NCBIfam" id="TIGR02436">
    <property type="entry name" value="four helix bundle protein"/>
    <property type="match status" value="1"/>
</dbReference>
<name>A0A2H0V075_9BACT</name>
<dbReference type="InterPro" id="IPR012657">
    <property type="entry name" value="23S_rRNA-intervening_sequence"/>
</dbReference>
<dbReference type="AlphaFoldDB" id="A0A2H0V075"/>
<dbReference type="Pfam" id="PF05635">
    <property type="entry name" value="23S_rRNA_IVP"/>
    <property type="match status" value="1"/>
</dbReference>
<organism evidence="1 2">
    <name type="scientific">Candidatus Falkowbacteria bacterium CG10_big_fil_rev_8_21_14_0_10_44_15</name>
    <dbReference type="NCBI Taxonomy" id="1974569"/>
    <lineage>
        <taxon>Bacteria</taxon>
        <taxon>Candidatus Falkowiibacteriota</taxon>
    </lineage>
</organism>